<dbReference type="Proteomes" id="UP000651977">
    <property type="component" value="Unassembled WGS sequence"/>
</dbReference>
<keyword evidence="1" id="KW-0812">Transmembrane</keyword>
<feature type="transmembrane region" description="Helical" evidence="1">
    <location>
        <begin position="12"/>
        <end position="30"/>
    </location>
</feature>
<evidence type="ECO:0000313" key="2">
    <source>
        <dbReference type="EMBL" id="GGB12431.1"/>
    </source>
</evidence>
<reference evidence="3" key="1">
    <citation type="journal article" date="2019" name="Int. J. Syst. Evol. Microbiol.">
        <title>The Global Catalogue of Microorganisms (GCM) 10K type strain sequencing project: providing services to taxonomists for standard genome sequencing and annotation.</title>
        <authorList>
            <consortium name="The Broad Institute Genomics Platform"/>
            <consortium name="The Broad Institute Genome Sequencing Center for Infectious Disease"/>
            <person name="Wu L."/>
            <person name="Ma J."/>
        </authorList>
    </citation>
    <scope>NUCLEOTIDE SEQUENCE [LARGE SCALE GENOMIC DNA]</scope>
    <source>
        <strain evidence="3">CGMCC 1.10131</strain>
    </source>
</reference>
<evidence type="ECO:0000256" key="1">
    <source>
        <dbReference type="SAM" id="Phobius"/>
    </source>
</evidence>
<dbReference type="RefSeq" id="WP_055733182.1">
    <property type="nucleotide sequence ID" value="NZ_BMDY01000017.1"/>
</dbReference>
<keyword evidence="1" id="KW-1133">Transmembrane helix</keyword>
<keyword evidence="1" id="KW-0472">Membrane</keyword>
<evidence type="ECO:0000313" key="3">
    <source>
        <dbReference type="Proteomes" id="UP000651977"/>
    </source>
</evidence>
<evidence type="ECO:0008006" key="4">
    <source>
        <dbReference type="Google" id="ProtNLM"/>
    </source>
</evidence>
<organism evidence="2 3">
    <name type="scientific">Agarivorans gilvus</name>
    <dbReference type="NCBI Taxonomy" id="680279"/>
    <lineage>
        <taxon>Bacteria</taxon>
        <taxon>Pseudomonadati</taxon>
        <taxon>Pseudomonadota</taxon>
        <taxon>Gammaproteobacteria</taxon>
        <taxon>Alteromonadales</taxon>
        <taxon>Alteromonadaceae</taxon>
        <taxon>Agarivorans</taxon>
    </lineage>
</organism>
<accession>A0ABQ1I625</accession>
<comment type="caution">
    <text evidence="2">The sequence shown here is derived from an EMBL/GenBank/DDBJ whole genome shotgun (WGS) entry which is preliminary data.</text>
</comment>
<proteinExistence type="predicted"/>
<gene>
    <name evidence="2" type="ORF">GCM10007414_27240</name>
</gene>
<name>A0ABQ1I625_9ALTE</name>
<feature type="transmembrane region" description="Helical" evidence="1">
    <location>
        <begin position="94"/>
        <end position="112"/>
    </location>
</feature>
<protein>
    <recommendedName>
        <fullName evidence="4">DUF1240 domain-containing protein</fullName>
    </recommendedName>
</protein>
<dbReference type="EMBL" id="BMDY01000017">
    <property type="protein sequence ID" value="GGB12431.1"/>
    <property type="molecule type" value="Genomic_DNA"/>
</dbReference>
<feature type="transmembrane region" description="Helical" evidence="1">
    <location>
        <begin position="50"/>
        <end position="73"/>
    </location>
</feature>
<keyword evidence="3" id="KW-1185">Reference proteome</keyword>
<sequence>MTDPVKKKIRLLYLTICIATLSVPMLTFIIVDGKLLSKVTNQLSMKYPVIYIDVGYCYILAGIFVLANFILAAALKSIELKNKSVGKFARSIKVLTILMLASTLIAFPGKAFEKWRVEKLVSDREYKSCPEFTLLFGKTSINVWVNDFSLCHDPEVDKLARYGYPDEPAKIAKMLADRELMK</sequence>